<sequence length="209" mass="22554">MMLFLAGGLAGTVFGVLAAGLVVRWLQRAREKRALQALITQVHLKRALAEDGPGAVSADLDAARCRSTVADIRQQVRETLSELRPGSASQVSALLEMHRACDAYLRETEGNGRNFEARLRELRPVLNQSARRLSSGRHVQYLAPGQRAATRKETLAAQAPARSGGRREDAKAWRAGGAPVRNPSGSSHGRLGRVAPHSRLTRAGQRQAG</sequence>
<dbReference type="EMBL" id="CP151657">
    <property type="protein sequence ID" value="WZP14833.1"/>
    <property type="molecule type" value="Genomic_DNA"/>
</dbReference>
<name>A0ABZ2ZRM8_9MICC</name>
<evidence type="ECO:0000313" key="3">
    <source>
        <dbReference type="Proteomes" id="UP001448858"/>
    </source>
</evidence>
<dbReference type="RefSeq" id="WP_342022489.1">
    <property type="nucleotide sequence ID" value="NZ_CP151657.1"/>
</dbReference>
<protein>
    <submittedName>
        <fullName evidence="2">Uncharacterized protein</fullName>
    </submittedName>
</protein>
<organism evidence="2 3">
    <name type="scientific">Arthrobacter citreus</name>
    <dbReference type="NCBI Taxonomy" id="1670"/>
    <lineage>
        <taxon>Bacteria</taxon>
        <taxon>Bacillati</taxon>
        <taxon>Actinomycetota</taxon>
        <taxon>Actinomycetes</taxon>
        <taxon>Micrococcales</taxon>
        <taxon>Micrococcaceae</taxon>
        <taxon>Arthrobacter</taxon>
    </lineage>
</organism>
<dbReference type="Proteomes" id="UP001448858">
    <property type="component" value="Chromosome"/>
</dbReference>
<evidence type="ECO:0000313" key="2">
    <source>
        <dbReference type="EMBL" id="WZP14833.1"/>
    </source>
</evidence>
<keyword evidence="3" id="KW-1185">Reference proteome</keyword>
<accession>A0ABZ2ZRM8</accession>
<feature type="region of interest" description="Disordered" evidence="1">
    <location>
        <begin position="137"/>
        <end position="209"/>
    </location>
</feature>
<reference evidence="2 3" key="1">
    <citation type="submission" date="2024-04" db="EMBL/GenBank/DDBJ databases">
        <title>Arthrobacter sp. from Plains bison fecal sample.</title>
        <authorList>
            <person name="Ruzzini A."/>
        </authorList>
    </citation>
    <scope>NUCLEOTIDE SEQUENCE [LARGE SCALE GENOMIC DNA]</scope>
    <source>
        <strain evidence="2 3">EINP1</strain>
    </source>
</reference>
<evidence type="ECO:0000256" key="1">
    <source>
        <dbReference type="SAM" id="MobiDB-lite"/>
    </source>
</evidence>
<proteinExistence type="predicted"/>
<gene>
    <name evidence="2" type="ORF">AAE021_11625</name>
</gene>